<evidence type="ECO:0000313" key="2">
    <source>
        <dbReference type="Proteomes" id="UP000287247"/>
    </source>
</evidence>
<sequence length="119" mass="13775">MTYSDPNRLDRIEALIEANARAIEALGKRVDSNARAIEALTNNMVANQQEAQRDRARFYQAMADLALSQVQMAETHAQFQSNIYQRHEALDQRQDELSRRQQDIVEILKLLTNQFKNDN</sequence>
<dbReference type="RefSeq" id="WP_124973145.1">
    <property type="nucleotide sequence ID" value="NZ_BDQK01000016.1"/>
</dbReference>
<dbReference type="EMBL" id="BDQK01000016">
    <property type="protein sequence ID" value="GBF82422.1"/>
    <property type="molecule type" value="Genomic_DNA"/>
</dbReference>
<keyword evidence="2" id="KW-1185">Reference proteome</keyword>
<dbReference type="OrthoDB" id="582288at2"/>
<gene>
    <name evidence="1" type="ORF">AsFPU1_3851</name>
</gene>
<organism evidence="1 2">
    <name type="scientific">Aphanothece sacrum FPU1</name>
    <dbReference type="NCBI Taxonomy" id="1920663"/>
    <lineage>
        <taxon>Bacteria</taxon>
        <taxon>Bacillati</taxon>
        <taxon>Cyanobacteriota</taxon>
        <taxon>Cyanophyceae</taxon>
        <taxon>Oscillatoriophycideae</taxon>
        <taxon>Chroococcales</taxon>
        <taxon>Aphanothecaceae</taxon>
        <taxon>Aphanothece</taxon>
    </lineage>
</organism>
<dbReference type="Proteomes" id="UP000287247">
    <property type="component" value="Unassembled WGS sequence"/>
</dbReference>
<dbReference type="AlphaFoldDB" id="A0A401IME2"/>
<accession>A0A401IME2</accession>
<reference evidence="2" key="1">
    <citation type="submission" date="2017-05" db="EMBL/GenBank/DDBJ databases">
        <title>Physiological properties and genetic analysis related to exopolysaccharide production of fresh-water unicellular cyanobacterium Aphanothece sacrum, Suizenji Nori, that has been cultured as a food source in Japan.</title>
        <authorList>
            <person name="Kanesaki Y."/>
            <person name="Yoshikawa S."/>
            <person name="Ohki K."/>
        </authorList>
    </citation>
    <scope>NUCLEOTIDE SEQUENCE [LARGE SCALE GENOMIC DNA]</scope>
    <source>
        <strain evidence="2">FPU1</strain>
    </source>
</reference>
<evidence type="ECO:0000313" key="1">
    <source>
        <dbReference type="EMBL" id="GBF82422.1"/>
    </source>
</evidence>
<protein>
    <submittedName>
        <fullName evidence="1">ATPase</fullName>
    </submittedName>
</protein>
<name>A0A401IME2_APHSA</name>
<proteinExistence type="predicted"/>
<comment type="caution">
    <text evidence="1">The sequence shown here is derived from an EMBL/GenBank/DDBJ whole genome shotgun (WGS) entry which is preliminary data.</text>
</comment>